<dbReference type="Gene3D" id="3.40.50.300">
    <property type="entry name" value="P-loop containing nucleotide triphosphate hydrolases"/>
    <property type="match status" value="2"/>
</dbReference>
<sequence>MEKLYSRFYKCALQVNPYSYSTYRGEEGYEESEYNEEIVRVCKEEDIKIVGLADHGDVNSSDSLREKLEDNGIIVFPGFEICTAEKIHMVCLFDSKKTNSELNQILGSIGMSNKEAKTDPSSKTFIDIAKEIIDHDGFYYAAHITSDNGILKIGQLQNVWTHKYFTVAQIPNTRDKIDPNYKNIINNKEGAYKRDNPVAFINAKDISKPSDLTDENATTLVKLSKLDFQSFKDAFKDPDSRIKLNGEKKELYKSYIKSIKITGGYLDGFSVCFPEELTTIIGGRGTGKSTLINLIRYVLGTYKSKKSQDEVEDMMKKNLAQSGEVEMKICSYTQQGQEYTLIKRYNQNLVIKDDSGRISKFTVEDILPNIEIYGQNEIIEMLSDQEVIYNIVERLLLIDDKLIKDQEEKYNNLKGNRKDIENINRSILSLENELGNIDSVKEKLLNYNKFGIGEKLSLINAQSKEKSVFEEVITKLKEIEISKIKVDKVDIETKETPKVNDIIKEFNDNMDTYINRLEEYKNDTIEKLKRTYEVWNIEQKEINDEIQRIVKNIDGIHDKTNEQIAMEYKTLSDEINKSSSKEARLKQLKSGKTSLLEERKNLIEDCKISNGKLDEYIFSRVKKLNKKELNRDIEISILPRQNLKDLKTELLKLEGIGDKSLEPLDEIEAFDVFTFIEDINAKKNEEINNKYKLRNVAIDSIKNMDELKKFKLEEMILGNITIIKLKVGNEFKVLESLSKGQQCTAILNILLVKNKDPLIIDQPEDNLDNAFIAESLVSELRKHKVSRQYILATHNANIPVFGDAELIITLIEEEKNGRIADNGIGSIDSEDVKKHVINILEGGKDAFLIREKKYNIQ</sequence>
<evidence type="ECO:0000313" key="2">
    <source>
        <dbReference type="EMBL" id="RVU55436.1"/>
    </source>
</evidence>
<feature type="coiled-coil region" evidence="1">
    <location>
        <begin position="403"/>
        <end position="433"/>
    </location>
</feature>
<dbReference type="EMBL" id="RLIH01000002">
    <property type="protein sequence ID" value="RVU55436.1"/>
    <property type="molecule type" value="Genomic_DNA"/>
</dbReference>
<dbReference type="InterPro" id="IPR027417">
    <property type="entry name" value="P-loop_NTPase"/>
</dbReference>
<organism evidence="2 3">
    <name type="scientific">Anaerosphaera multitolerans</name>
    <dbReference type="NCBI Taxonomy" id="2487351"/>
    <lineage>
        <taxon>Bacteria</taxon>
        <taxon>Bacillati</taxon>
        <taxon>Bacillota</taxon>
        <taxon>Tissierellia</taxon>
        <taxon>Tissierellales</taxon>
        <taxon>Peptoniphilaceae</taxon>
        <taxon>Anaerosphaera</taxon>
    </lineage>
</organism>
<reference evidence="2 3" key="1">
    <citation type="submission" date="2018-11" db="EMBL/GenBank/DDBJ databases">
        <title>Genome sequencing and assembly of Anaerosphaera sp. nov., GS7-6-2.</title>
        <authorList>
            <person name="Rettenmaier R."/>
            <person name="Liebl W."/>
            <person name="Zverlov V."/>
        </authorList>
    </citation>
    <scope>NUCLEOTIDE SEQUENCE [LARGE SCALE GENOMIC DNA]</scope>
    <source>
        <strain evidence="2 3">GS7-6-2</strain>
    </source>
</reference>
<keyword evidence="3" id="KW-1185">Reference proteome</keyword>
<accession>A0A437S8L0</accession>
<proteinExistence type="predicted"/>
<dbReference type="SUPFAM" id="SSF52540">
    <property type="entry name" value="P-loop containing nucleoside triphosphate hydrolases"/>
    <property type="match status" value="1"/>
</dbReference>
<dbReference type="InterPro" id="IPR016195">
    <property type="entry name" value="Pol/histidinol_Pase-like"/>
</dbReference>
<comment type="caution">
    <text evidence="2">The sequence shown here is derived from an EMBL/GenBank/DDBJ whole genome shotgun (WGS) entry which is preliminary data.</text>
</comment>
<name>A0A437S8L0_9FIRM</name>
<gene>
    <name evidence="2" type="ORF">EF514_01520</name>
</gene>
<evidence type="ECO:0008006" key="4">
    <source>
        <dbReference type="Google" id="ProtNLM"/>
    </source>
</evidence>
<dbReference type="AlphaFoldDB" id="A0A437S8L0"/>
<dbReference type="Proteomes" id="UP000288812">
    <property type="component" value="Unassembled WGS sequence"/>
</dbReference>
<dbReference type="OrthoDB" id="9791620at2"/>
<dbReference type="RefSeq" id="WP_127723120.1">
    <property type="nucleotide sequence ID" value="NZ_RLIH01000002.1"/>
</dbReference>
<feature type="coiled-coil region" evidence="1">
    <location>
        <begin position="503"/>
        <end position="545"/>
    </location>
</feature>
<dbReference type="SUPFAM" id="SSF89550">
    <property type="entry name" value="PHP domain-like"/>
    <property type="match status" value="1"/>
</dbReference>
<evidence type="ECO:0000256" key="1">
    <source>
        <dbReference type="SAM" id="Coils"/>
    </source>
</evidence>
<keyword evidence="1" id="KW-0175">Coiled coil</keyword>
<protein>
    <recommendedName>
        <fullName evidence="4">Rad50/SbcC-type AAA domain-containing protein</fullName>
    </recommendedName>
</protein>
<evidence type="ECO:0000313" key="3">
    <source>
        <dbReference type="Proteomes" id="UP000288812"/>
    </source>
</evidence>
<dbReference type="InterPro" id="IPR054787">
    <property type="entry name" value="TrlF_ATPase"/>
</dbReference>
<dbReference type="NCBIfam" id="NF045780">
    <property type="entry name" value="TrlF_fam_ATP"/>
    <property type="match status" value="1"/>
</dbReference>
<dbReference type="Gene3D" id="3.20.20.140">
    <property type="entry name" value="Metal-dependent hydrolases"/>
    <property type="match status" value="1"/>
</dbReference>